<dbReference type="InterPro" id="IPR028896">
    <property type="entry name" value="GcvT/YgfZ/DmdA"/>
</dbReference>
<keyword evidence="3" id="KW-0808">Transferase</keyword>
<organism evidence="3 4">
    <name type="scientific">Qiania dongpingensis</name>
    <dbReference type="NCBI Taxonomy" id="2763669"/>
    <lineage>
        <taxon>Bacteria</taxon>
        <taxon>Bacillati</taxon>
        <taxon>Bacillota</taxon>
        <taxon>Clostridia</taxon>
        <taxon>Lachnospirales</taxon>
        <taxon>Lachnospiraceae</taxon>
        <taxon>Qiania</taxon>
    </lineage>
</organism>
<dbReference type="GO" id="GO:0016740">
    <property type="term" value="F:transferase activity"/>
    <property type="evidence" value="ECO:0007669"/>
    <property type="project" value="UniProtKB-KW"/>
</dbReference>
<protein>
    <submittedName>
        <fullName evidence="3">Aminomethyl transferase family protein</fullName>
    </submittedName>
</protein>
<reference evidence="3 4" key="1">
    <citation type="submission" date="2020-08" db="EMBL/GenBank/DDBJ databases">
        <authorList>
            <person name="Liu C."/>
            <person name="Sun Q."/>
        </authorList>
    </citation>
    <scope>NUCLEOTIDE SEQUENCE [LARGE SCALE GENOMIC DNA]</scope>
    <source>
        <strain evidence="3 4">NSJ-38</strain>
    </source>
</reference>
<dbReference type="AlphaFoldDB" id="A0A7G9G7K0"/>
<dbReference type="PIRSF" id="PIRSF006487">
    <property type="entry name" value="GcvT"/>
    <property type="match status" value="1"/>
</dbReference>
<dbReference type="SUPFAM" id="SSF101790">
    <property type="entry name" value="Aminomethyltransferase beta-barrel domain"/>
    <property type="match status" value="1"/>
</dbReference>
<dbReference type="KEGG" id="qdo:H9Q78_06620"/>
<evidence type="ECO:0000256" key="1">
    <source>
        <dbReference type="PIRSR" id="PIRSR006487-1"/>
    </source>
</evidence>
<dbReference type="Proteomes" id="UP000515823">
    <property type="component" value="Chromosome"/>
</dbReference>
<dbReference type="RefSeq" id="WP_249304474.1">
    <property type="nucleotide sequence ID" value="NZ_CP060634.1"/>
</dbReference>
<dbReference type="InterPro" id="IPR027266">
    <property type="entry name" value="TrmE/GcvT-like"/>
</dbReference>
<evidence type="ECO:0000313" key="4">
    <source>
        <dbReference type="Proteomes" id="UP000515823"/>
    </source>
</evidence>
<feature type="binding site" evidence="1">
    <location>
        <position position="173"/>
    </location>
    <ligand>
        <name>substrate</name>
    </ligand>
</feature>
<sequence length="338" mass="38475">MYQNVYKYDEMKRSEHMAVRQTAGWYYWTHQLLEVTGKDAAAFLDRMFANPVANLKVGRDRYTAMLNEKAEIIDDVVVLRLEEDKFWVSTLFVKKLTAWFDAHRNGEETAYEDVTKKWDMYAVQGPRSRDLVNALTDTPVDEQKFFSIADNSIEGIPVKINRGGFTGEKLGYEIYVSPEQGAAIEEKLREKGEAFDAKEVTDFQIMAISLPTEAGFYYMRDLMYTNPFEVGLERGIGWDRDFIGREALEKIREQGPAREMLGFTVEEADVHIQHKGFGGPGDPVLLGGREVGRVSKFTYSFVKDINIGYILAEKGTLKVGDHVSVHGFDGVITEKPFI</sequence>
<evidence type="ECO:0000313" key="3">
    <source>
        <dbReference type="EMBL" id="QNM06782.1"/>
    </source>
</evidence>
<gene>
    <name evidence="3" type="ORF">H9Q78_06620</name>
</gene>
<dbReference type="InterPro" id="IPR029043">
    <property type="entry name" value="GcvT/YgfZ_C"/>
</dbReference>
<evidence type="ECO:0000259" key="2">
    <source>
        <dbReference type="Pfam" id="PF01571"/>
    </source>
</evidence>
<dbReference type="Pfam" id="PF01571">
    <property type="entry name" value="GCV_T"/>
    <property type="match status" value="1"/>
</dbReference>
<proteinExistence type="predicted"/>
<dbReference type="Gene3D" id="3.30.1360.120">
    <property type="entry name" value="Probable tRNA modification gtpase trme, domain 1"/>
    <property type="match status" value="1"/>
</dbReference>
<dbReference type="PANTHER" id="PTHR43757:SF2">
    <property type="entry name" value="AMINOMETHYLTRANSFERASE, MITOCHONDRIAL"/>
    <property type="match status" value="1"/>
</dbReference>
<accession>A0A7G9G7K0</accession>
<dbReference type="PANTHER" id="PTHR43757">
    <property type="entry name" value="AMINOMETHYLTRANSFERASE"/>
    <property type="match status" value="1"/>
</dbReference>
<keyword evidence="4" id="KW-1185">Reference proteome</keyword>
<dbReference type="InterPro" id="IPR006222">
    <property type="entry name" value="GCVT_N"/>
</dbReference>
<dbReference type="EMBL" id="CP060634">
    <property type="protein sequence ID" value="QNM06782.1"/>
    <property type="molecule type" value="Genomic_DNA"/>
</dbReference>
<feature type="domain" description="GCVT N-terminal" evidence="2">
    <location>
        <begin position="8"/>
        <end position="239"/>
    </location>
</feature>
<dbReference type="SUPFAM" id="SSF103025">
    <property type="entry name" value="Folate-binding domain"/>
    <property type="match status" value="1"/>
</dbReference>
<name>A0A7G9G7K0_9FIRM</name>